<evidence type="ECO:0000256" key="5">
    <source>
        <dbReference type="ARBA" id="ARBA00022741"/>
    </source>
</evidence>
<dbReference type="FunFam" id="3.40.50.300:FF:000298">
    <property type="entry name" value="ATP-binding cassette sub-family A member 12"/>
    <property type="match status" value="1"/>
</dbReference>
<feature type="domain" description="ABC transporter" evidence="10">
    <location>
        <begin position="1472"/>
        <end position="1702"/>
    </location>
</feature>
<dbReference type="Proteomes" id="UP001378592">
    <property type="component" value="Unassembled WGS sequence"/>
</dbReference>
<dbReference type="GO" id="GO:0016887">
    <property type="term" value="F:ATP hydrolysis activity"/>
    <property type="evidence" value="ECO:0007669"/>
    <property type="project" value="InterPro"/>
</dbReference>
<dbReference type="SMART" id="SM00382">
    <property type="entry name" value="AAA"/>
    <property type="match status" value="2"/>
</dbReference>
<feature type="transmembrane region" description="Helical" evidence="9">
    <location>
        <begin position="1206"/>
        <end position="1234"/>
    </location>
</feature>
<evidence type="ECO:0000313" key="12">
    <source>
        <dbReference type="Proteomes" id="UP001378592"/>
    </source>
</evidence>
<feature type="transmembrane region" description="Helical" evidence="9">
    <location>
        <begin position="1282"/>
        <end position="1300"/>
    </location>
</feature>
<feature type="transmembrane region" description="Helical" evidence="9">
    <location>
        <begin position="1167"/>
        <end position="1185"/>
    </location>
</feature>
<dbReference type="Gene3D" id="3.40.50.300">
    <property type="entry name" value="P-loop containing nucleotide triphosphate hydrolases"/>
    <property type="match status" value="2"/>
</dbReference>
<name>A0AAN9ZDL0_9ORTH</name>
<comment type="subcellular location">
    <subcellularLocation>
        <location evidence="1">Membrane</location>
        <topology evidence="1">Multi-pass membrane protein</topology>
    </subcellularLocation>
</comment>
<keyword evidence="5" id="KW-0547">Nucleotide-binding</keyword>
<evidence type="ECO:0000256" key="6">
    <source>
        <dbReference type="ARBA" id="ARBA00022840"/>
    </source>
</evidence>
<dbReference type="PROSITE" id="PS50893">
    <property type="entry name" value="ABC_TRANSPORTER_2"/>
    <property type="match status" value="2"/>
</dbReference>
<evidence type="ECO:0000256" key="8">
    <source>
        <dbReference type="ARBA" id="ARBA00023136"/>
    </source>
</evidence>
<dbReference type="EMBL" id="JAZDUA010000055">
    <property type="protein sequence ID" value="KAK7870569.1"/>
    <property type="molecule type" value="Genomic_DNA"/>
</dbReference>
<feature type="transmembrane region" description="Helical" evidence="9">
    <location>
        <begin position="1246"/>
        <end position="1270"/>
    </location>
</feature>
<evidence type="ECO:0000256" key="2">
    <source>
        <dbReference type="ARBA" id="ARBA00022448"/>
    </source>
</evidence>
<reference evidence="11 12" key="1">
    <citation type="submission" date="2024-03" db="EMBL/GenBank/DDBJ databases">
        <title>The genome assembly and annotation of the cricket Gryllus longicercus Weissman &amp; Gray.</title>
        <authorList>
            <person name="Szrajer S."/>
            <person name="Gray D."/>
            <person name="Ylla G."/>
        </authorList>
    </citation>
    <scope>NUCLEOTIDE SEQUENCE [LARGE SCALE GENOMIC DNA]</scope>
    <source>
        <strain evidence="11">DAG 2021-001</strain>
        <tissue evidence="11">Whole body minus gut</tissue>
    </source>
</reference>
<evidence type="ECO:0000256" key="1">
    <source>
        <dbReference type="ARBA" id="ARBA00004141"/>
    </source>
</evidence>
<feature type="transmembrane region" description="Helical" evidence="9">
    <location>
        <begin position="336"/>
        <end position="360"/>
    </location>
</feature>
<keyword evidence="4" id="KW-0677">Repeat</keyword>
<feature type="domain" description="ABC transporter" evidence="10">
    <location>
        <begin position="561"/>
        <end position="791"/>
    </location>
</feature>
<keyword evidence="2" id="KW-0813">Transport</keyword>
<protein>
    <recommendedName>
        <fullName evidence="10">ABC transporter domain-containing protein</fullName>
    </recommendedName>
</protein>
<dbReference type="PANTHER" id="PTHR19229">
    <property type="entry name" value="ATP-BINDING CASSETTE TRANSPORTER SUBFAMILY A ABCA"/>
    <property type="match status" value="1"/>
</dbReference>
<evidence type="ECO:0000313" key="11">
    <source>
        <dbReference type="EMBL" id="KAK7870569.1"/>
    </source>
</evidence>
<feature type="transmembrane region" description="Helical" evidence="9">
    <location>
        <begin position="1385"/>
        <end position="1407"/>
    </location>
</feature>
<dbReference type="GO" id="GO:0140359">
    <property type="term" value="F:ABC-type transporter activity"/>
    <property type="evidence" value="ECO:0007669"/>
    <property type="project" value="InterPro"/>
</dbReference>
<proteinExistence type="predicted"/>
<gene>
    <name evidence="11" type="ORF">R5R35_009078</name>
</gene>
<organism evidence="11 12">
    <name type="scientific">Gryllus longicercus</name>
    <dbReference type="NCBI Taxonomy" id="2509291"/>
    <lineage>
        <taxon>Eukaryota</taxon>
        <taxon>Metazoa</taxon>
        <taxon>Ecdysozoa</taxon>
        <taxon>Arthropoda</taxon>
        <taxon>Hexapoda</taxon>
        <taxon>Insecta</taxon>
        <taxon>Pterygota</taxon>
        <taxon>Neoptera</taxon>
        <taxon>Polyneoptera</taxon>
        <taxon>Orthoptera</taxon>
        <taxon>Ensifera</taxon>
        <taxon>Gryllidea</taxon>
        <taxon>Grylloidea</taxon>
        <taxon>Gryllidae</taxon>
        <taxon>Gryllinae</taxon>
        <taxon>Gryllus</taxon>
    </lineage>
</organism>
<evidence type="ECO:0000256" key="7">
    <source>
        <dbReference type="ARBA" id="ARBA00022989"/>
    </source>
</evidence>
<dbReference type="InterPro" id="IPR003439">
    <property type="entry name" value="ABC_transporter-like_ATP-bd"/>
</dbReference>
<evidence type="ECO:0000256" key="9">
    <source>
        <dbReference type="SAM" id="Phobius"/>
    </source>
</evidence>
<keyword evidence="8 9" id="KW-0472">Membrane</keyword>
<dbReference type="InterPro" id="IPR003593">
    <property type="entry name" value="AAA+_ATPase"/>
</dbReference>
<dbReference type="Pfam" id="PF00005">
    <property type="entry name" value="ABC_tran"/>
    <property type="match status" value="2"/>
</dbReference>
<keyword evidence="3 9" id="KW-0812">Transmembrane</keyword>
<dbReference type="GO" id="GO:0016020">
    <property type="term" value="C:membrane"/>
    <property type="evidence" value="ECO:0007669"/>
    <property type="project" value="UniProtKB-SubCell"/>
</dbReference>
<feature type="transmembrane region" description="Helical" evidence="9">
    <location>
        <begin position="295"/>
        <end position="315"/>
    </location>
</feature>
<comment type="caution">
    <text evidence="11">The sequence shown here is derived from an EMBL/GenBank/DDBJ whole genome shotgun (WGS) entry which is preliminary data.</text>
</comment>
<feature type="transmembrane region" description="Helical" evidence="9">
    <location>
        <begin position="981"/>
        <end position="1002"/>
    </location>
</feature>
<accession>A0AAN9ZDL0</accession>
<dbReference type="Pfam" id="PF23321">
    <property type="entry name" value="R1_ABCA1"/>
    <property type="match status" value="1"/>
</dbReference>
<sequence>MSRTGSKLGLLLWKNWKLQARHPLQTVVEILIPVLFSCLIVVVRSLVEPEHISTVTTYPAFSPIPTFNLTHLPAMQTNAVANGVAKIAWSPGANASASFNRSAALVMAMAFARKPIDTMAFKNPEEMEAYLTVPGRMNLQSIANGSVVWAGVVLEDAKDPSSRQFCSDHLKLSLRFPGELRWNMQGGKPSPYYNWRTNLLFPMYQVAGPRDKNKTFGPTPGYHLEGFLAIQFLVTRAVTAYCFTEKAASFASELLPLLPPGTDPRSLSLVPNLKLRRYSHPEYIEDLLLEALQSFISLMIMLSFVYTCIATVKVITTEKEKQIKEAMKIMGLPGALHWLAWFIKTIIFLLVSVVLIVVLLKAKWYPDSDMTVFTHSSGTLLFVFMLMFMVATTCFCFMISVFFSTANTAATMAGLAWFLTYAPYSFLQQKYETLSLAEKLLASVCSNTAMAHGFQLIVMFEGTGEGLRWDNVWQPATQDDNLTMGHILVMLLLDSLLYLVVTLYVEAVFPGSYGVPKPWYFPLQKSYWCGTKPRPADYAVTPPKVDEANFEKEPAKAIAGVQIRNMRKVFNKNKVAVDNLTLNMYEGQITVLLGHNGAGKTTTMSMLTGMYTPTSGSALVNGYDVVTDIDAARDSLGLCPQHNVLFDELTVREHLYFFGKLKGLTGKELEDEIQKYVRLLQLEPKEHAQSRTLSGGMKRKLAAGVALCGKSKVVMFDEPTSGMDPAARRALWDLLREEKAGRTLLLTTHFMDEADLLGDRIAIMAGGRLQCCGSPFFLKKRYGAGYRLVVVKGARCDAAAVTALLARHVAGLAPAQDVGSELSYQLDEEHAPRFEPMLRELEQQREALHVLSYGVSLTTMEEVFMKVGKDQEVSLEDGHYQKSRSGAGDGASAGLNGYATRVGLADGAGAASTAPSLTPTQTFVGELPSSYVVDFQGQTTLRVKAAEAESQRPVLLTGPALKRHQVHAMLMKKALALSRGWVLFLVQCVLPVFFLSVAILIARTWQAMRDLPPRDIDLQSYSEVNTTLSMLNNDNKGIAHFISKYLSQKYKNVIEDNGFCPTVLESNENTTGMFEEYILDQYRKDVSRTRHSFVVGASFDVVNSTPYITGWFNDLPYHSVPLTLNLLNNAILKMINMSITLVNSPLPYTSESQAIMLMNGNNMGFQIAFNIGFSMAFVAAYYIMFPIKERMSKAKHLQFVSGVDVLVFWIVNITCDGLSFLLPSLGVIITLAGFQEDGFATSEELGRIFVILVFFGWAMIPLMYLASYLFTIPASGYTRMTMFNIFAGIAAFMVVTILQIPDLDLKDVADILDWILLVVPHYCLADAIRYVYTNYASIRICKDFGPDCSVVEQSVCCPGKCPDTGCVEFSENYFRWKLPGIGRNIVFFLLMGCILNILLLLVEFNIFELMFPTRRRRQPKVVAVQSSDTPSLTSLPILPPSAQADLEDSDVMAEKERIRTSNITELNNEFSLVLRGVTKYYGSFLAVDNISIGVKRGECFGLLGVNGAGKTTTFKMMTGDEKISEGDAFLNGLSIKYHMKKVHQLIGYCPQFDALIEEMTGRETLHMFCLLRGIPGYQIPRIVDELADELLFTKHIDKKVKEYSGGNKRKLSTAVALVGDPPVVFLDEPTTGMDPVAKRHLWNVICKVRDRGKSIILTSHSMEECEALCTRLAIMVNGNFKCLGSTQHLKSKFAEGYTLIIKVIGTRPLSVTSRTLSITSMSSLTQDINPVKNFIKHSFPGSILREEYMGFLTYYIPSSKFTWSQMFGMMERAKHDLNIEDYSLGQTSLEQVFLTFTKAQKSEMI</sequence>
<evidence type="ECO:0000256" key="4">
    <source>
        <dbReference type="ARBA" id="ARBA00022737"/>
    </source>
</evidence>
<dbReference type="CDD" id="cd03263">
    <property type="entry name" value="ABC_subfamily_A"/>
    <property type="match status" value="2"/>
</dbReference>
<dbReference type="InterPro" id="IPR013525">
    <property type="entry name" value="ABC2_TM"/>
</dbReference>
<dbReference type="PANTHER" id="PTHR19229:SF250">
    <property type="entry name" value="ABC TRANSPORTER DOMAIN-CONTAINING PROTEIN-RELATED"/>
    <property type="match status" value="1"/>
</dbReference>
<keyword evidence="6" id="KW-0067">ATP-binding</keyword>
<evidence type="ECO:0000259" key="10">
    <source>
        <dbReference type="PROSITE" id="PS50893"/>
    </source>
</evidence>
<keyword evidence="7 9" id="KW-1133">Transmembrane helix</keyword>
<dbReference type="Pfam" id="PF12698">
    <property type="entry name" value="ABC2_membrane_3"/>
    <property type="match status" value="2"/>
</dbReference>
<dbReference type="FunFam" id="3.40.50.300:FF:000327">
    <property type="entry name" value="ATP-binding cassette sub-family A member 3"/>
    <property type="match status" value="1"/>
</dbReference>
<dbReference type="InterPro" id="IPR027417">
    <property type="entry name" value="P-loop_NTPase"/>
</dbReference>
<dbReference type="GO" id="GO:0005524">
    <property type="term" value="F:ATP binding"/>
    <property type="evidence" value="ECO:0007669"/>
    <property type="project" value="UniProtKB-KW"/>
</dbReference>
<evidence type="ECO:0000256" key="3">
    <source>
        <dbReference type="ARBA" id="ARBA00022692"/>
    </source>
</evidence>
<dbReference type="InterPro" id="IPR056264">
    <property type="entry name" value="R2_ABCA1-4-like"/>
</dbReference>
<keyword evidence="12" id="KW-1185">Reference proteome</keyword>
<dbReference type="SUPFAM" id="SSF52540">
    <property type="entry name" value="P-loop containing nucleoside triphosphate hydrolases"/>
    <property type="match status" value="2"/>
</dbReference>
<dbReference type="GO" id="GO:0005319">
    <property type="term" value="F:lipid transporter activity"/>
    <property type="evidence" value="ECO:0007669"/>
    <property type="project" value="TreeGrafter"/>
</dbReference>
<feature type="transmembrane region" description="Helical" evidence="9">
    <location>
        <begin position="487"/>
        <end position="509"/>
    </location>
</feature>
<feature type="transmembrane region" description="Helical" evidence="9">
    <location>
        <begin position="380"/>
        <end position="403"/>
    </location>
</feature>
<dbReference type="InterPro" id="IPR026082">
    <property type="entry name" value="ABCA"/>
</dbReference>